<evidence type="ECO:0000256" key="10">
    <source>
        <dbReference type="PIRSR" id="PIRSR602401-1"/>
    </source>
</evidence>
<dbReference type="GO" id="GO:0005737">
    <property type="term" value="C:cytoplasm"/>
    <property type="evidence" value="ECO:0007669"/>
    <property type="project" value="TreeGrafter"/>
</dbReference>
<dbReference type="PRINTS" id="PR00463">
    <property type="entry name" value="EP450I"/>
</dbReference>
<organism evidence="13 14">
    <name type="scientific">Pelobates cultripes</name>
    <name type="common">Western spadefoot toad</name>
    <dbReference type="NCBI Taxonomy" id="61616"/>
    <lineage>
        <taxon>Eukaryota</taxon>
        <taxon>Metazoa</taxon>
        <taxon>Chordata</taxon>
        <taxon>Craniata</taxon>
        <taxon>Vertebrata</taxon>
        <taxon>Euteleostomi</taxon>
        <taxon>Amphibia</taxon>
        <taxon>Batrachia</taxon>
        <taxon>Anura</taxon>
        <taxon>Pelobatoidea</taxon>
        <taxon>Pelobatidae</taxon>
        <taxon>Pelobates</taxon>
    </lineage>
</organism>
<dbReference type="Proteomes" id="UP001295444">
    <property type="component" value="Chromosome 12"/>
</dbReference>
<dbReference type="GO" id="GO:0016020">
    <property type="term" value="C:membrane"/>
    <property type="evidence" value="ECO:0007669"/>
    <property type="project" value="UniProtKB-SubCell"/>
</dbReference>
<evidence type="ECO:0000313" key="13">
    <source>
        <dbReference type="EMBL" id="CAH2324593.1"/>
    </source>
</evidence>
<dbReference type="InterPro" id="IPR050182">
    <property type="entry name" value="Cytochrome_P450_fam2"/>
</dbReference>
<keyword evidence="7 10" id="KW-0408">Iron</keyword>
<evidence type="ECO:0000256" key="4">
    <source>
        <dbReference type="ARBA" id="ARBA00022617"/>
    </source>
</evidence>
<dbReference type="Pfam" id="PF00067">
    <property type="entry name" value="p450"/>
    <property type="match status" value="1"/>
</dbReference>
<keyword evidence="4 10" id="KW-0349">Heme</keyword>
<evidence type="ECO:0000256" key="1">
    <source>
        <dbReference type="ARBA" id="ARBA00001971"/>
    </source>
</evidence>
<evidence type="ECO:0000256" key="12">
    <source>
        <dbReference type="SAM" id="SignalP"/>
    </source>
</evidence>
<gene>
    <name evidence="13" type="ORF">PECUL_23A062271</name>
</gene>
<dbReference type="FunFam" id="1.10.630.10:FF:000004">
    <property type="entry name" value="cytochrome P450 2D15 isoform X1"/>
    <property type="match status" value="1"/>
</dbReference>
<dbReference type="InterPro" id="IPR017972">
    <property type="entry name" value="Cyt_P450_CS"/>
</dbReference>
<keyword evidence="5 10" id="KW-0479">Metal-binding</keyword>
<comment type="subcellular location">
    <subcellularLocation>
        <location evidence="2">Membrane</location>
    </subcellularLocation>
</comment>
<dbReference type="PANTHER" id="PTHR24300">
    <property type="entry name" value="CYTOCHROME P450 508A4-RELATED"/>
    <property type="match status" value="1"/>
</dbReference>
<evidence type="ECO:0000256" key="3">
    <source>
        <dbReference type="ARBA" id="ARBA00010617"/>
    </source>
</evidence>
<dbReference type="InterPro" id="IPR001128">
    <property type="entry name" value="Cyt_P450"/>
</dbReference>
<evidence type="ECO:0000256" key="2">
    <source>
        <dbReference type="ARBA" id="ARBA00004370"/>
    </source>
</evidence>
<evidence type="ECO:0000256" key="6">
    <source>
        <dbReference type="ARBA" id="ARBA00023002"/>
    </source>
</evidence>
<protein>
    <submittedName>
        <fullName evidence="13">Cytochrome P450 2J6-like</fullName>
    </submittedName>
</protein>
<sequence length="493" mass="56743">MELSTVLSLVLVLLGYLWWKVTRPKSFPPGPLALPIVGNLLQMNFKNPLQGMKEFSKVYGPVCSIYLGFTPVVVVRGFKALKEILITRGVEFADRPHNRITLRITEKKGLAMAPYGQAWKEHRRFTLCTLRNFGLGKKSMEERIAEESSYLIQEFEKHMDTPLDPHFAIDNAVSNNICSIVFGRRYDYDDSTFRDVLDLVHENMTMATSIWAQLYNAFGFIHYLPLPHQKIFRNVDTVFGFLGNVLEEHRKSRQPGEPRDYIDCYLEELDKEEQHNGKKTFDIQSLFTSMADLFVAGTETTSASLKWCLLYMMAFPDVQEKCRNEIDKARGDRDQLNYEDRVSMPYTQAVLQEVQRFASVVPLAISHSSLQDEQLNGFTIPKGTIIIPDLSSLNYDETYWKYPHEFNPENFLNNDGELIKVESFLPFSAGPRVCLGENLARMEIFLFFTTLLTHFEFQWPDPTSTPDLTSVFGVAQTPKCFKIRLVSRLVSRK</sequence>
<dbReference type="SUPFAM" id="SSF48264">
    <property type="entry name" value="Cytochrome P450"/>
    <property type="match status" value="1"/>
</dbReference>
<dbReference type="EMBL" id="OW240923">
    <property type="protein sequence ID" value="CAH2324593.1"/>
    <property type="molecule type" value="Genomic_DNA"/>
</dbReference>
<dbReference type="Gene3D" id="1.10.630.10">
    <property type="entry name" value="Cytochrome P450"/>
    <property type="match status" value="1"/>
</dbReference>
<dbReference type="GO" id="GO:0006805">
    <property type="term" value="P:xenobiotic metabolic process"/>
    <property type="evidence" value="ECO:0007669"/>
    <property type="project" value="TreeGrafter"/>
</dbReference>
<keyword evidence="8 11" id="KW-0503">Monooxygenase</keyword>
<evidence type="ECO:0000256" key="9">
    <source>
        <dbReference type="ARBA" id="ARBA00023136"/>
    </source>
</evidence>
<evidence type="ECO:0000313" key="14">
    <source>
        <dbReference type="Proteomes" id="UP001295444"/>
    </source>
</evidence>
<keyword evidence="12" id="KW-0732">Signal</keyword>
<dbReference type="GO" id="GO:0006082">
    <property type="term" value="P:organic acid metabolic process"/>
    <property type="evidence" value="ECO:0007669"/>
    <property type="project" value="TreeGrafter"/>
</dbReference>
<comment type="similarity">
    <text evidence="3 11">Belongs to the cytochrome P450 family.</text>
</comment>
<dbReference type="GO" id="GO:0005506">
    <property type="term" value="F:iron ion binding"/>
    <property type="evidence" value="ECO:0007669"/>
    <property type="project" value="InterPro"/>
</dbReference>
<dbReference type="PROSITE" id="PS00086">
    <property type="entry name" value="CYTOCHROME_P450"/>
    <property type="match status" value="1"/>
</dbReference>
<feature type="binding site" description="axial binding residue" evidence="10">
    <location>
        <position position="434"/>
    </location>
    <ligand>
        <name>heme</name>
        <dbReference type="ChEBI" id="CHEBI:30413"/>
    </ligand>
    <ligandPart>
        <name>Fe</name>
        <dbReference type="ChEBI" id="CHEBI:18248"/>
    </ligandPart>
</feature>
<dbReference type="GO" id="GO:0016712">
    <property type="term" value="F:oxidoreductase activity, acting on paired donors, with incorporation or reduction of molecular oxygen, reduced flavin or flavoprotein as one donor, and incorporation of one atom of oxygen"/>
    <property type="evidence" value="ECO:0007669"/>
    <property type="project" value="TreeGrafter"/>
</dbReference>
<reference evidence="13" key="1">
    <citation type="submission" date="2022-03" db="EMBL/GenBank/DDBJ databases">
        <authorList>
            <person name="Alioto T."/>
            <person name="Alioto T."/>
            <person name="Gomez Garrido J."/>
        </authorList>
    </citation>
    <scope>NUCLEOTIDE SEQUENCE</scope>
</reference>
<dbReference type="GO" id="GO:0020037">
    <property type="term" value="F:heme binding"/>
    <property type="evidence" value="ECO:0007669"/>
    <property type="project" value="InterPro"/>
</dbReference>
<evidence type="ECO:0000256" key="5">
    <source>
        <dbReference type="ARBA" id="ARBA00022723"/>
    </source>
</evidence>
<feature type="signal peptide" evidence="12">
    <location>
        <begin position="1"/>
        <end position="24"/>
    </location>
</feature>
<dbReference type="PANTHER" id="PTHR24300:SF327">
    <property type="entry name" value="CYTOCHROME P450 2F2-RELATED"/>
    <property type="match status" value="1"/>
</dbReference>
<dbReference type="InterPro" id="IPR002401">
    <property type="entry name" value="Cyt_P450_E_grp-I"/>
</dbReference>
<evidence type="ECO:0000256" key="11">
    <source>
        <dbReference type="RuleBase" id="RU000461"/>
    </source>
</evidence>
<keyword evidence="9" id="KW-0472">Membrane</keyword>
<feature type="chain" id="PRO_5042116947" evidence="12">
    <location>
        <begin position="25"/>
        <end position="493"/>
    </location>
</feature>
<comment type="cofactor">
    <cofactor evidence="1 10">
        <name>heme</name>
        <dbReference type="ChEBI" id="CHEBI:30413"/>
    </cofactor>
</comment>
<dbReference type="PRINTS" id="PR00385">
    <property type="entry name" value="P450"/>
</dbReference>
<dbReference type="InterPro" id="IPR036396">
    <property type="entry name" value="Cyt_P450_sf"/>
</dbReference>
<evidence type="ECO:0000256" key="8">
    <source>
        <dbReference type="ARBA" id="ARBA00023033"/>
    </source>
</evidence>
<keyword evidence="14" id="KW-1185">Reference proteome</keyword>
<accession>A0AAD1WUV4</accession>
<dbReference type="AlphaFoldDB" id="A0AAD1WUV4"/>
<evidence type="ECO:0000256" key="7">
    <source>
        <dbReference type="ARBA" id="ARBA00023004"/>
    </source>
</evidence>
<keyword evidence="6 11" id="KW-0560">Oxidoreductase</keyword>
<proteinExistence type="inferred from homology"/>
<name>A0AAD1WUV4_PELCU</name>